<evidence type="ECO:0000256" key="1">
    <source>
        <dbReference type="ARBA" id="ARBA00022723"/>
    </source>
</evidence>
<name>A0A8T8X8A8_ASPJA</name>
<proteinExistence type="predicted"/>
<evidence type="ECO:0000313" key="12">
    <source>
        <dbReference type="Proteomes" id="UP000249497"/>
    </source>
</evidence>
<feature type="domain" description="Zn(2)-C6 fungal-type" evidence="9">
    <location>
        <begin position="85"/>
        <end position="112"/>
    </location>
</feature>
<keyword evidence="7" id="KW-0863">Zinc-finger</keyword>
<dbReference type="Proteomes" id="UP000249497">
    <property type="component" value="Unassembled WGS sequence"/>
</dbReference>
<dbReference type="PROSITE" id="PS00028">
    <property type="entry name" value="ZINC_FINGER_C2H2_1"/>
    <property type="match status" value="1"/>
</dbReference>
<evidence type="ECO:0000259" key="9">
    <source>
        <dbReference type="PROSITE" id="PS50048"/>
    </source>
</evidence>
<dbReference type="GO" id="GO:0000981">
    <property type="term" value="F:DNA-binding transcription factor activity, RNA polymerase II-specific"/>
    <property type="evidence" value="ECO:0007669"/>
    <property type="project" value="InterPro"/>
</dbReference>
<dbReference type="PANTHER" id="PTHR47660:SF2">
    <property type="entry name" value="TRANSCRIPTION FACTOR WITH C2H2 AND ZN(2)-CYS(6) DNA BINDING DOMAIN (EUROFUNG)"/>
    <property type="match status" value="1"/>
</dbReference>
<dbReference type="Pfam" id="PF04082">
    <property type="entry name" value="Fungal_trans"/>
    <property type="match status" value="1"/>
</dbReference>
<keyword evidence="3" id="KW-0805">Transcription regulation</keyword>
<feature type="region of interest" description="Disordered" evidence="8">
    <location>
        <begin position="113"/>
        <end position="183"/>
    </location>
</feature>
<evidence type="ECO:0000259" key="10">
    <source>
        <dbReference type="PROSITE" id="PS50157"/>
    </source>
</evidence>
<keyword evidence="2" id="KW-0862">Zinc</keyword>
<evidence type="ECO:0000256" key="5">
    <source>
        <dbReference type="ARBA" id="ARBA00023163"/>
    </source>
</evidence>
<dbReference type="SUPFAM" id="SSF57701">
    <property type="entry name" value="Zn2/Cys6 DNA-binding domain"/>
    <property type="match status" value="1"/>
</dbReference>
<feature type="domain" description="C2H2-type" evidence="10">
    <location>
        <begin position="47"/>
        <end position="74"/>
    </location>
</feature>
<dbReference type="SUPFAM" id="SSF57667">
    <property type="entry name" value="beta-beta-alpha zinc fingers"/>
    <property type="match status" value="1"/>
</dbReference>
<dbReference type="RefSeq" id="XP_025530139.1">
    <property type="nucleotide sequence ID" value="XM_025673468.1"/>
</dbReference>
<dbReference type="InterPro" id="IPR013087">
    <property type="entry name" value="Znf_C2H2_type"/>
</dbReference>
<evidence type="ECO:0000256" key="7">
    <source>
        <dbReference type="PROSITE-ProRule" id="PRU00042"/>
    </source>
</evidence>
<sequence>MSATEGSVPHSRMGKGNKLWCDRCDRTYERSDHFLRHLQSHDDLRHYQCSDCNKAFNRGDLLYRHKRIHEGKHDGRLAAARVSRACQACVQSKTKCRDKKPCERCISRKIPCLPSGKRPPRMATGSREEETGDPRDASTSTPSSMGTPQTDDEPPPPPTPESEDCIPPLVPASMTTEGHDRGDAIFTGSDAGIVHGSPPPDVDVAMGFRDPFPPPFPGSLGGNSFPESFLPQVDCTELDGIDLDWASLQMLMQPLPLMTLPEEPQLLEPAAAEGGHYSSPASSRFESFERSPWLWTPHKSDNAYAGQQDLRVSDGAVNTLLQRARQSGSANADNGPSHDSQCHPHHPLTAGLVTAGSRDRILLMIHVTSSSGPTPLLSFPSEVFLEHLVQIYFRRQISDVTAWIHGPSFSPIETTPELLATIIAAGASYTQISPIRRMGYALQERARLSLSAAIEKDNSQVRQLETIQAYLLWVSMGLWSGFKRNMEVAESFLHAPITMLHRHGCFSRSRYRPPAMPTEGDGEDALDQQWRAWITEESFKRATLFAFITDMRCSMAYLRPPATSFSELVCPLPASRELWHAPSATMWKSRYHQLMQLPSQDPGCCPSWLEISLNPQLLGRLPVYYDKDLIALVVVHGMWPQIWSYQESVRFFWPTGREYDSAEHDSGRAAPTAATTTLWLHCQSAELTQRIQNAAAQLSAHCTSGSGSHIPGYNPNDNTPNLASQGLPVQAHMQVQVQIQLVAHFCLMALAVSPRETQQFAGRRGEAEAAASITPLFSQYMMQRPELQTGVWQAGQILRCARILADTTPHLLRGFWAVPVYQASLTLWTYGLMMMVRGTNPIFGSGGFSHSQPLIFLDSVESPASSAFVRLGTGVPGIRGDVAAVMVAENERVEQEKDVVGQFIPITDVRAVMEAVCAVLYRQDQETGTDNPPPLLEGLRNLMRDLGNLNVESVLSGLQVTS</sequence>
<keyword evidence="1" id="KW-0479">Metal-binding</keyword>
<dbReference type="OrthoDB" id="40579at2759"/>
<feature type="compositionally biased region" description="Polar residues" evidence="8">
    <location>
        <begin position="325"/>
        <end position="339"/>
    </location>
</feature>
<dbReference type="CDD" id="cd00067">
    <property type="entry name" value="GAL4"/>
    <property type="match status" value="1"/>
</dbReference>
<evidence type="ECO:0000256" key="2">
    <source>
        <dbReference type="ARBA" id="ARBA00022833"/>
    </source>
</evidence>
<evidence type="ECO:0000256" key="8">
    <source>
        <dbReference type="SAM" id="MobiDB-lite"/>
    </source>
</evidence>
<accession>A0A8T8X8A8</accession>
<dbReference type="PROSITE" id="PS50048">
    <property type="entry name" value="ZN2_CY6_FUNGAL_2"/>
    <property type="match status" value="1"/>
</dbReference>
<dbReference type="InterPro" id="IPR001138">
    <property type="entry name" value="Zn2Cys6_DnaBD"/>
</dbReference>
<dbReference type="Gene3D" id="4.10.240.10">
    <property type="entry name" value="Zn(2)-C6 fungal-type DNA-binding domain"/>
    <property type="match status" value="1"/>
</dbReference>
<dbReference type="SMART" id="SM00355">
    <property type="entry name" value="ZnF_C2H2"/>
    <property type="match status" value="2"/>
</dbReference>
<dbReference type="Gene3D" id="3.30.160.60">
    <property type="entry name" value="Classic Zinc Finger"/>
    <property type="match status" value="1"/>
</dbReference>
<evidence type="ECO:0000313" key="11">
    <source>
        <dbReference type="EMBL" id="RAH84245.1"/>
    </source>
</evidence>
<dbReference type="SMART" id="SM00066">
    <property type="entry name" value="GAL4"/>
    <property type="match status" value="1"/>
</dbReference>
<dbReference type="PROSITE" id="PS50157">
    <property type="entry name" value="ZINC_FINGER_C2H2_2"/>
    <property type="match status" value="2"/>
</dbReference>
<organism evidence="11 12">
    <name type="scientific">Aspergillus japonicus CBS 114.51</name>
    <dbReference type="NCBI Taxonomy" id="1448312"/>
    <lineage>
        <taxon>Eukaryota</taxon>
        <taxon>Fungi</taxon>
        <taxon>Dikarya</taxon>
        <taxon>Ascomycota</taxon>
        <taxon>Pezizomycotina</taxon>
        <taxon>Eurotiomycetes</taxon>
        <taxon>Eurotiomycetidae</taxon>
        <taxon>Eurotiales</taxon>
        <taxon>Aspergillaceae</taxon>
        <taxon>Aspergillus</taxon>
        <taxon>Aspergillus subgen. Circumdati</taxon>
    </lineage>
</organism>
<feature type="region of interest" description="Disordered" evidence="8">
    <location>
        <begin position="325"/>
        <end position="350"/>
    </location>
</feature>
<gene>
    <name evidence="11" type="ORF">BO86DRAFT_397111</name>
</gene>
<evidence type="ECO:0008006" key="13">
    <source>
        <dbReference type="Google" id="ProtNLM"/>
    </source>
</evidence>
<dbReference type="GO" id="GO:0008270">
    <property type="term" value="F:zinc ion binding"/>
    <property type="evidence" value="ECO:0007669"/>
    <property type="project" value="UniProtKB-KW"/>
</dbReference>
<dbReference type="InterPro" id="IPR036236">
    <property type="entry name" value="Znf_C2H2_sf"/>
</dbReference>
<dbReference type="EMBL" id="KZ824778">
    <property type="protein sequence ID" value="RAH84245.1"/>
    <property type="molecule type" value="Genomic_DNA"/>
</dbReference>
<evidence type="ECO:0000256" key="4">
    <source>
        <dbReference type="ARBA" id="ARBA00023125"/>
    </source>
</evidence>
<feature type="compositionally biased region" description="Polar residues" evidence="8">
    <location>
        <begin position="137"/>
        <end position="146"/>
    </location>
</feature>
<keyword evidence="12" id="KW-1185">Reference proteome</keyword>
<keyword evidence="6" id="KW-0539">Nucleus</keyword>
<dbReference type="InterPro" id="IPR007219">
    <property type="entry name" value="XnlR_reg_dom"/>
</dbReference>
<dbReference type="GO" id="GO:0006351">
    <property type="term" value="P:DNA-templated transcription"/>
    <property type="evidence" value="ECO:0007669"/>
    <property type="project" value="InterPro"/>
</dbReference>
<dbReference type="AlphaFoldDB" id="A0A8T8X8A8"/>
<dbReference type="Pfam" id="PF00096">
    <property type="entry name" value="zf-C2H2"/>
    <property type="match status" value="1"/>
</dbReference>
<dbReference type="GO" id="GO:0003677">
    <property type="term" value="F:DNA binding"/>
    <property type="evidence" value="ECO:0007669"/>
    <property type="project" value="UniProtKB-KW"/>
</dbReference>
<feature type="compositionally biased region" description="Basic and acidic residues" evidence="8">
    <location>
        <begin position="126"/>
        <end position="136"/>
    </location>
</feature>
<keyword evidence="4" id="KW-0238">DNA-binding</keyword>
<dbReference type="GeneID" id="37177160"/>
<feature type="domain" description="C2H2-type" evidence="10">
    <location>
        <begin position="19"/>
        <end position="46"/>
    </location>
</feature>
<reference evidence="11 12" key="1">
    <citation type="submission" date="2018-02" db="EMBL/GenBank/DDBJ databases">
        <title>The genomes of Aspergillus section Nigri reveals drivers in fungal speciation.</title>
        <authorList>
            <consortium name="DOE Joint Genome Institute"/>
            <person name="Vesth T.C."/>
            <person name="Nybo J."/>
            <person name="Theobald S."/>
            <person name="Brandl J."/>
            <person name="Frisvad J.C."/>
            <person name="Nielsen K.F."/>
            <person name="Lyhne E.K."/>
            <person name="Kogle M.E."/>
            <person name="Kuo A."/>
            <person name="Riley R."/>
            <person name="Clum A."/>
            <person name="Nolan M."/>
            <person name="Lipzen A."/>
            <person name="Salamov A."/>
            <person name="Henrissat B."/>
            <person name="Wiebenga A."/>
            <person name="De vries R.P."/>
            <person name="Grigoriev I.V."/>
            <person name="Mortensen U.H."/>
            <person name="Andersen M.R."/>
            <person name="Baker S.E."/>
        </authorList>
    </citation>
    <scope>NUCLEOTIDE SEQUENCE [LARGE SCALE GENOMIC DNA]</scope>
    <source>
        <strain evidence="11 12">CBS 114.51</strain>
    </source>
</reference>
<protein>
    <recommendedName>
        <fullName evidence="13">C2H2 type zinc finger domain protein</fullName>
    </recommendedName>
</protein>
<dbReference type="CDD" id="cd12148">
    <property type="entry name" value="fungal_TF_MHR"/>
    <property type="match status" value="1"/>
</dbReference>
<keyword evidence="5" id="KW-0804">Transcription</keyword>
<dbReference type="PANTHER" id="PTHR47660">
    <property type="entry name" value="TRANSCRIPTION FACTOR WITH C2H2 AND ZN(2)-CYS(6) DNA BINDING DOMAIN (EUROFUNG)-RELATED-RELATED"/>
    <property type="match status" value="1"/>
</dbReference>
<dbReference type="GO" id="GO:0009893">
    <property type="term" value="P:positive regulation of metabolic process"/>
    <property type="evidence" value="ECO:0007669"/>
    <property type="project" value="UniProtKB-ARBA"/>
</dbReference>
<dbReference type="InterPro" id="IPR036864">
    <property type="entry name" value="Zn2-C6_fun-type_DNA-bd_sf"/>
</dbReference>
<evidence type="ECO:0000256" key="6">
    <source>
        <dbReference type="ARBA" id="ARBA00023242"/>
    </source>
</evidence>
<evidence type="ECO:0000256" key="3">
    <source>
        <dbReference type="ARBA" id="ARBA00023015"/>
    </source>
</evidence>